<proteinExistence type="predicted"/>
<evidence type="ECO:0000313" key="3">
    <source>
        <dbReference type="Proteomes" id="UP000035704"/>
    </source>
</evidence>
<dbReference type="SUPFAM" id="SSF54001">
    <property type="entry name" value="Cysteine proteinases"/>
    <property type="match status" value="1"/>
</dbReference>
<gene>
    <name evidence="2" type="ORF">CACET_c27620</name>
</gene>
<evidence type="ECO:0000313" key="2">
    <source>
        <dbReference type="EMBL" id="AKL96207.1"/>
    </source>
</evidence>
<feature type="domain" description="Transglutaminase-like" evidence="1">
    <location>
        <begin position="251"/>
        <end position="307"/>
    </location>
</feature>
<dbReference type="PATRIC" id="fig|84022.6.peg.2804"/>
<dbReference type="GO" id="GO:0008233">
    <property type="term" value="F:peptidase activity"/>
    <property type="evidence" value="ECO:0007669"/>
    <property type="project" value="UniProtKB-KW"/>
</dbReference>
<dbReference type="EMBL" id="CP009687">
    <property type="protein sequence ID" value="AKL96207.1"/>
    <property type="molecule type" value="Genomic_DNA"/>
</dbReference>
<dbReference type="PANTHER" id="PTHR33490">
    <property type="entry name" value="BLR5614 PROTEIN-RELATED"/>
    <property type="match status" value="1"/>
</dbReference>
<dbReference type="STRING" id="84022.CACET_c27620"/>
<dbReference type="PANTHER" id="PTHR33490:SF6">
    <property type="entry name" value="SLL1049 PROTEIN"/>
    <property type="match status" value="1"/>
</dbReference>
<dbReference type="OrthoDB" id="1817605at2"/>
<reference evidence="2 3" key="1">
    <citation type="submission" date="2014-10" db="EMBL/GenBank/DDBJ databases">
        <title>Genome sequence of Clostridium aceticum DSM 1496.</title>
        <authorList>
            <person name="Poehlein A."/>
            <person name="Schiel-Bengelsdorf B."/>
            <person name="Gottschalk G."/>
            <person name="Duerre P."/>
            <person name="Daniel R."/>
        </authorList>
    </citation>
    <scope>NUCLEOTIDE SEQUENCE [LARGE SCALE GENOMIC DNA]</scope>
    <source>
        <strain evidence="2 3">DSM 1496</strain>
    </source>
</reference>
<evidence type="ECO:0000259" key="1">
    <source>
        <dbReference type="SMART" id="SM00460"/>
    </source>
</evidence>
<keyword evidence="2" id="KW-0645">Protease</keyword>
<dbReference type="SMART" id="SM00460">
    <property type="entry name" value="TGc"/>
    <property type="match status" value="1"/>
</dbReference>
<accession>A0A0G3WE58</accession>
<dbReference type="Proteomes" id="UP000035704">
    <property type="component" value="Chromosome"/>
</dbReference>
<dbReference type="InterPro" id="IPR038765">
    <property type="entry name" value="Papain-like_cys_pep_sf"/>
</dbReference>
<dbReference type="Gene3D" id="3.10.620.30">
    <property type="match status" value="1"/>
</dbReference>
<name>A0A0G3WE58_9CLOT</name>
<keyword evidence="3" id="KW-1185">Reference proteome</keyword>
<sequence>MRRLKGYTFILIFSLISLLAMNIEISECGAINIAVSESVSEFIMEDNSDTRGKQDEESQGHLINISEHLEVTTFEDKGYINVKINESFIELKEKQSDEIILVLRAGIRNQEDEFSKSKAIIIKPEMVGIDLKISVPEDINIDTENEFSILKIELGIHDTEKDTEKILVSSILYAPSTKEFEDSRYLSSTEFIKFDDNYLSTRMAKLIRDDSVSDEQFIMRVFMLVSDIEYDNEFIGQGLNSPFYIPNADKTIVTNKGICSDQAVLLAVMLRSQGIPTRYISGYLHLEGHAWNEILINGEWIPVDATSGRFSIDSNYIPRIRY</sequence>
<dbReference type="GO" id="GO:0006508">
    <property type="term" value="P:proteolysis"/>
    <property type="evidence" value="ECO:0007669"/>
    <property type="project" value="UniProtKB-KW"/>
</dbReference>
<protein>
    <submittedName>
        <fullName evidence="2">Trputative cysteine protease</fullName>
    </submittedName>
</protein>
<dbReference type="InterPro" id="IPR002931">
    <property type="entry name" value="Transglutaminase-like"/>
</dbReference>
<dbReference type="KEGG" id="cace:CACET_c27620"/>
<organism evidence="2 3">
    <name type="scientific">Clostridium aceticum</name>
    <dbReference type="NCBI Taxonomy" id="84022"/>
    <lineage>
        <taxon>Bacteria</taxon>
        <taxon>Bacillati</taxon>
        <taxon>Bacillota</taxon>
        <taxon>Clostridia</taxon>
        <taxon>Eubacteriales</taxon>
        <taxon>Clostridiaceae</taxon>
        <taxon>Clostridium</taxon>
    </lineage>
</organism>
<dbReference type="RefSeq" id="WP_052661471.1">
    <property type="nucleotide sequence ID" value="NZ_CP009687.1"/>
</dbReference>
<dbReference type="Pfam" id="PF01841">
    <property type="entry name" value="Transglut_core"/>
    <property type="match status" value="1"/>
</dbReference>
<keyword evidence="2" id="KW-0378">Hydrolase</keyword>
<dbReference type="AlphaFoldDB" id="A0A0G3WE58"/>